<keyword evidence="6" id="KW-1185">Reference proteome</keyword>
<reference evidence="5 6" key="1">
    <citation type="journal article" date="2019" name="Int. J. Syst. Evol. Microbiol.">
        <title>Rufibacter sediminis sp. nov., isolated from freshwater lake sediment.</title>
        <authorList>
            <person name="Qu J.H."/>
            <person name="Zhang L.J."/>
            <person name="Fu Y.H."/>
            <person name="Li H.F."/>
        </authorList>
    </citation>
    <scope>NUCLEOTIDE SEQUENCE [LARGE SCALE GENOMIC DNA]</scope>
    <source>
        <strain evidence="5 6">H-1</strain>
    </source>
</reference>
<organism evidence="5 6">
    <name type="scientific">Rufibacter sediminis</name>
    <dbReference type="NCBI Taxonomy" id="2762756"/>
    <lineage>
        <taxon>Bacteria</taxon>
        <taxon>Pseudomonadati</taxon>
        <taxon>Bacteroidota</taxon>
        <taxon>Cytophagia</taxon>
        <taxon>Cytophagales</taxon>
        <taxon>Hymenobacteraceae</taxon>
        <taxon>Rufibacter</taxon>
    </lineage>
</organism>
<feature type="domain" description="Glycosyl hydrolase family 95 catalytic" evidence="4">
    <location>
        <begin position="297"/>
        <end position="703"/>
    </location>
</feature>
<keyword evidence="5" id="KW-0378">Hydrolase</keyword>
<feature type="domain" description="Glycosyl hydrolase family 95 N-terminal" evidence="2">
    <location>
        <begin position="37"/>
        <end position="274"/>
    </location>
</feature>
<dbReference type="PANTHER" id="PTHR31084:SF0">
    <property type="entry name" value="ALPHA-L-FUCOSIDASE 2"/>
    <property type="match status" value="1"/>
</dbReference>
<dbReference type="InterPro" id="IPR012341">
    <property type="entry name" value="6hp_glycosidase-like_sf"/>
</dbReference>
<feature type="signal peptide" evidence="1">
    <location>
        <begin position="1"/>
        <end position="29"/>
    </location>
</feature>
<proteinExistence type="predicted"/>
<dbReference type="InterPro" id="IPR027414">
    <property type="entry name" value="GH95_N_dom"/>
</dbReference>
<dbReference type="InterPro" id="IPR016518">
    <property type="entry name" value="Alpha-L-fucosidase"/>
</dbReference>
<dbReference type="Pfam" id="PF14498">
    <property type="entry name" value="Glyco_hyd_65N_2"/>
    <property type="match status" value="1"/>
</dbReference>
<evidence type="ECO:0000259" key="4">
    <source>
        <dbReference type="Pfam" id="PF22124"/>
    </source>
</evidence>
<sequence length="827" mass="91854">MHRLQKKALRILIGCLTIRLAFLCNVVTAQTSAPLKLWYTQPAKQWVEALPVGNGRLGAMVFGNPVQETIQLNENTVWAGQPNRNDNPQAKEALPEVRKLIFAGKYAGAQELVNQKFISKTSHGMPYETVGNLKLSFEGHENYTHYYRELDLEKAVVTSRYRVNGVNYQTEVFSSFPDQVMVVRLTANKPGSITFSATMDRPKNAQVSTQGKDMLLLSGKTGTVDGVEGKVQFQAKAKVQATGGTVQTTGTSVQVERANEVTIYISIASNFRNYQDISGNAGEQAEAYLQKALNKKVSALYQDHVADYKKYFDRVSLNLGKTEAANLPTNQRIEKFRNGNDPDLVALYFQFGRYLLISASRPGGQPANLQGIWNDQLTPPWDSKYTVNINTEMNYWPSEITNLTELNEPLVQMVREVAESGRQTAQDMYGARGWVLHHNTDIWRINGPVDGAFWGMWPMGGAWLLQHLYDKYSFSGDKAYLASVYPVLKEASRFFLDFLVTEPVNQWLVVAPSISPENAPGLHHQASIAAGTTMDNQLVFDLFSKTIKAAEVLQTDGAFAAELKASLQKLPPMQVGKWGQLQEWMADWDNPKDNHRHVSHLYGLYPSNQISPYRMPQLFAAARMSLQARGDESTGWSMGWKVNLWARLLDGNHALKLIQDQLTPSIQPDGEQKGGTYPNLFDAHPPFQIDGNFGCTAGIAEMLLQSQDGAIHLLPALPDAWQKGSIKGLRAPGGFEADLKWADNKPSEVMVRSALGGTCRVRSYYPLTGKGLQKAKGTNTNPFYQVPATKEPLIASGANLKSTPARTVYEYDLATKAGKSYTLRLAK</sequence>
<comment type="caution">
    <text evidence="5">The sequence shown here is derived from an EMBL/GenBank/DDBJ whole genome shotgun (WGS) entry which is preliminary data.</text>
</comment>
<dbReference type="Pfam" id="PF21307">
    <property type="entry name" value="Glyco_hydro_95_C"/>
    <property type="match status" value="1"/>
</dbReference>
<dbReference type="Proteomes" id="UP000659698">
    <property type="component" value="Unassembled WGS sequence"/>
</dbReference>
<accession>A0ABR6VNT1</accession>
<keyword evidence="1" id="KW-0732">Signal</keyword>
<gene>
    <name evidence="5" type="ORF">H7U12_02665</name>
</gene>
<dbReference type="PIRSF" id="PIRSF007663">
    <property type="entry name" value="UCP007663"/>
    <property type="match status" value="1"/>
</dbReference>
<dbReference type="GO" id="GO:0016787">
    <property type="term" value="F:hydrolase activity"/>
    <property type="evidence" value="ECO:0007669"/>
    <property type="project" value="UniProtKB-KW"/>
</dbReference>
<protein>
    <submittedName>
        <fullName evidence="5">Glycoside hydrolase family 95 protein</fullName>
    </submittedName>
</protein>
<dbReference type="PANTHER" id="PTHR31084">
    <property type="entry name" value="ALPHA-L-FUCOSIDASE 2"/>
    <property type="match status" value="1"/>
</dbReference>
<dbReference type="Gene3D" id="1.50.10.10">
    <property type="match status" value="1"/>
</dbReference>
<feature type="chain" id="PRO_5046500443" evidence="1">
    <location>
        <begin position="30"/>
        <end position="827"/>
    </location>
</feature>
<dbReference type="Pfam" id="PF22124">
    <property type="entry name" value="Glyco_hydro_95_cat"/>
    <property type="match status" value="1"/>
</dbReference>
<evidence type="ECO:0000256" key="1">
    <source>
        <dbReference type="SAM" id="SignalP"/>
    </source>
</evidence>
<dbReference type="InterPro" id="IPR008928">
    <property type="entry name" value="6-hairpin_glycosidase_sf"/>
</dbReference>
<feature type="domain" description="Alpha fucosidase A-like C-terminal" evidence="3">
    <location>
        <begin position="705"/>
        <end position="769"/>
    </location>
</feature>
<evidence type="ECO:0000259" key="3">
    <source>
        <dbReference type="Pfam" id="PF21307"/>
    </source>
</evidence>
<dbReference type="EMBL" id="JACOAF010000006">
    <property type="protein sequence ID" value="MBC3538567.1"/>
    <property type="molecule type" value="Genomic_DNA"/>
</dbReference>
<evidence type="ECO:0000313" key="6">
    <source>
        <dbReference type="Proteomes" id="UP000659698"/>
    </source>
</evidence>
<dbReference type="InterPro" id="IPR054363">
    <property type="entry name" value="GH95_cat"/>
</dbReference>
<dbReference type="SUPFAM" id="SSF48208">
    <property type="entry name" value="Six-hairpin glycosidases"/>
    <property type="match status" value="1"/>
</dbReference>
<name>A0ABR6VNT1_9BACT</name>
<dbReference type="InterPro" id="IPR049053">
    <property type="entry name" value="AFCA-like_C"/>
</dbReference>
<evidence type="ECO:0000259" key="2">
    <source>
        <dbReference type="Pfam" id="PF14498"/>
    </source>
</evidence>
<dbReference type="RefSeq" id="WP_186632486.1">
    <property type="nucleotide sequence ID" value="NZ_JACOAF010000006.1"/>
</dbReference>
<evidence type="ECO:0000313" key="5">
    <source>
        <dbReference type="EMBL" id="MBC3538567.1"/>
    </source>
</evidence>